<sequence length="116" mass="12051">MSEEPRGDAQGPGRQGNLREGLTYLSGLVAAAALLAAAVLLLGPVFAWGGGDEDPRDPGRTCSDGMYEALSTPSWPEYGGATCSGDALVQMRYAVLCGLISVPASAAWVRLSLHRT</sequence>
<accession>A0A2P8D127</accession>
<keyword evidence="1" id="KW-0472">Membrane</keyword>
<comment type="caution">
    <text evidence="2">The sequence shown here is derived from an EMBL/GenBank/DDBJ whole genome shotgun (WGS) entry which is preliminary data.</text>
</comment>
<dbReference type="RefSeq" id="WP_106585699.1">
    <property type="nucleotide sequence ID" value="NZ_PYGA01000021.1"/>
</dbReference>
<keyword evidence="1" id="KW-1133">Transmembrane helix</keyword>
<organism evidence="2 3">
    <name type="scientific">Murinocardiopsis flavida</name>
    <dbReference type="NCBI Taxonomy" id="645275"/>
    <lineage>
        <taxon>Bacteria</taxon>
        <taxon>Bacillati</taxon>
        <taxon>Actinomycetota</taxon>
        <taxon>Actinomycetes</taxon>
        <taxon>Streptosporangiales</taxon>
        <taxon>Nocardiopsidaceae</taxon>
        <taxon>Murinocardiopsis</taxon>
    </lineage>
</organism>
<dbReference type="EMBL" id="PYGA01000021">
    <property type="protein sequence ID" value="PSK90919.1"/>
    <property type="molecule type" value="Genomic_DNA"/>
</dbReference>
<protein>
    <submittedName>
        <fullName evidence="2">Uncharacterized protein</fullName>
    </submittedName>
</protein>
<keyword evidence="1" id="KW-0812">Transmembrane</keyword>
<name>A0A2P8D127_9ACTN</name>
<gene>
    <name evidence="2" type="ORF">CLV63_12144</name>
</gene>
<evidence type="ECO:0000313" key="3">
    <source>
        <dbReference type="Proteomes" id="UP000240542"/>
    </source>
</evidence>
<evidence type="ECO:0000313" key="2">
    <source>
        <dbReference type="EMBL" id="PSK90919.1"/>
    </source>
</evidence>
<dbReference type="AlphaFoldDB" id="A0A2P8D127"/>
<feature type="transmembrane region" description="Helical" evidence="1">
    <location>
        <begin position="21"/>
        <end position="48"/>
    </location>
</feature>
<dbReference type="Proteomes" id="UP000240542">
    <property type="component" value="Unassembled WGS sequence"/>
</dbReference>
<reference evidence="2 3" key="1">
    <citation type="submission" date="2018-03" db="EMBL/GenBank/DDBJ databases">
        <title>Genomic Encyclopedia of Archaeal and Bacterial Type Strains, Phase II (KMG-II): from individual species to whole genera.</title>
        <authorList>
            <person name="Goeker M."/>
        </authorList>
    </citation>
    <scope>NUCLEOTIDE SEQUENCE [LARGE SCALE GENOMIC DNA]</scope>
    <source>
        <strain evidence="2 3">DSM 45312</strain>
    </source>
</reference>
<feature type="transmembrane region" description="Helical" evidence="1">
    <location>
        <begin position="93"/>
        <end position="113"/>
    </location>
</feature>
<keyword evidence="3" id="KW-1185">Reference proteome</keyword>
<evidence type="ECO:0000256" key="1">
    <source>
        <dbReference type="SAM" id="Phobius"/>
    </source>
</evidence>
<proteinExistence type="predicted"/>